<dbReference type="NCBIfam" id="TIGR03010">
    <property type="entry name" value="sulf_tusC_dsrF"/>
    <property type="match status" value="1"/>
</dbReference>
<dbReference type="PANTHER" id="PTHR38780">
    <property type="entry name" value="PROTEIN TUSC"/>
    <property type="match status" value="1"/>
</dbReference>
<comment type="similarity">
    <text evidence="3">Belongs to the DsrF/TusC family.</text>
</comment>
<dbReference type="GO" id="GO:0005737">
    <property type="term" value="C:cytoplasm"/>
    <property type="evidence" value="ECO:0007669"/>
    <property type="project" value="UniProtKB-SubCell"/>
</dbReference>
<comment type="function">
    <text evidence="1">Could be part of a sulfur-relay system.</text>
</comment>
<keyword evidence="6" id="KW-1185">Reference proteome</keyword>
<dbReference type="Pfam" id="PF02635">
    <property type="entry name" value="DsrE"/>
    <property type="match status" value="1"/>
</dbReference>
<protein>
    <recommendedName>
        <fullName evidence="4">Protein TusC homolog</fullName>
    </recommendedName>
</protein>
<dbReference type="InterPro" id="IPR027396">
    <property type="entry name" value="DsrEFH-like"/>
</dbReference>
<dbReference type="NCBIfam" id="NF001238">
    <property type="entry name" value="PRK00211.1"/>
    <property type="match status" value="1"/>
</dbReference>
<dbReference type="PANTHER" id="PTHR38780:SF1">
    <property type="entry name" value="PROTEIN TUSC"/>
    <property type="match status" value="1"/>
</dbReference>
<dbReference type="InterPro" id="IPR003787">
    <property type="entry name" value="Sulphur_relay_DsrE/F-like"/>
</dbReference>
<dbReference type="InterPro" id="IPR017462">
    <property type="entry name" value="Sulphur_relay_TusC/DsrF"/>
</dbReference>
<reference evidence="5 6" key="1">
    <citation type="submission" date="2019-10" db="EMBL/GenBank/DDBJ databases">
        <title>Vibrio sp. nov., isolated from Coralline algae surface.</title>
        <authorList>
            <person name="Geng Y."/>
            <person name="Zhang X."/>
        </authorList>
    </citation>
    <scope>NUCLEOTIDE SEQUENCE [LARGE SCALE GENOMIC DNA]</scope>
    <source>
        <strain evidence="5 6">SM1977</strain>
    </source>
</reference>
<gene>
    <name evidence="5" type="primary">tusC</name>
    <name evidence="5" type="ORF">GFB47_10550</name>
</gene>
<evidence type="ECO:0000256" key="4">
    <source>
        <dbReference type="ARBA" id="ARBA00017149"/>
    </source>
</evidence>
<evidence type="ECO:0000256" key="2">
    <source>
        <dbReference type="ARBA" id="ARBA00004496"/>
    </source>
</evidence>
<sequence length="117" mass="13182">MKLGFVFRSFPHSTSKGREGLDALLATSAYSEDIEVFFIGAGVTQLLVNQDPKQVLSRDYAAAFKLLDLYDIDNIYVCQTSLQRYQIEPSSLLIPVTILSQAELNQKIHHCQKLLSF</sequence>
<organism evidence="5 6">
    <name type="scientific">Vibrio algicola</name>
    <dbReference type="NCBI Taxonomy" id="2662262"/>
    <lineage>
        <taxon>Bacteria</taxon>
        <taxon>Pseudomonadati</taxon>
        <taxon>Pseudomonadota</taxon>
        <taxon>Gammaproteobacteria</taxon>
        <taxon>Vibrionales</taxon>
        <taxon>Vibrionaceae</taxon>
        <taxon>Vibrio</taxon>
    </lineage>
</organism>
<accession>A0A5Q0TGL2</accession>
<dbReference type="AlphaFoldDB" id="A0A5Q0TGL2"/>
<dbReference type="EMBL" id="CP045699">
    <property type="protein sequence ID" value="QGA65791.1"/>
    <property type="molecule type" value="Genomic_DNA"/>
</dbReference>
<proteinExistence type="inferred from homology"/>
<evidence type="ECO:0000256" key="3">
    <source>
        <dbReference type="ARBA" id="ARBA00005996"/>
    </source>
</evidence>
<dbReference type="Gene3D" id="3.40.1260.10">
    <property type="entry name" value="DsrEFH-like"/>
    <property type="match status" value="1"/>
</dbReference>
<dbReference type="GO" id="GO:0016740">
    <property type="term" value="F:transferase activity"/>
    <property type="evidence" value="ECO:0007669"/>
    <property type="project" value="UniProtKB-KW"/>
</dbReference>
<name>A0A5Q0TGL2_9VIBR</name>
<dbReference type="RefSeq" id="WP_153447929.1">
    <property type="nucleotide sequence ID" value="NZ_CP045699.1"/>
</dbReference>
<comment type="subcellular location">
    <subcellularLocation>
        <location evidence="2">Cytoplasm</location>
    </subcellularLocation>
</comment>
<evidence type="ECO:0000256" key="1">
    <source>
        <dbReference type="ARBA" id="ARBA00002850"/>
    </source>
</evidence>
<dbReference type="Proteomes" id="UP000348942">
    <property type="component" value="Chromosome 1"/>
</dbReference>
<evidence type="ECO:0000313" key="5">
    <source>
        <dbReference type="EMBL" id="QGA65791.1"/>
    </source>
</evidence>
<dbReference type="SUPFAM" id="SSF75169">
    <property type="entry name" value="DsrEFH-like"/>
    <property type="match status" value="1"/>
</dbReference>
<keyword evidence="5" id="KW-0808">Transferase</keyword>
<evidence type="ECO:0000313" key="6">
    <source>
        <dbReference type="Proteomes" id="UP000348942"/>
    </source>
</evidence>